<proteinExistence type="predicted"/>
<dbReference type="AlphaFoldDB" id="A0AAP0CX93"/>
<evidence type="ECO:0000313" key="1">
    <source>
        <dbReference type="EMBL" id="KAK9060939.1"/>
    </source>
</evidence>
<evidence type="ECO:0000313" key="2">
    <source>
        <dbReference type="Proteomes" id="UP001408789"/>
    </source>
</evidence>
<accession>A0AAP0CX93</accession>
<name>A0AAP0CX93_9ASTR</name>
<dbReference type="EMBL" id="JBCNJP010000019">
    <property type="protein sequence ID" value="KAK9060939.1"/>
    <property type="molecule type" value="Genomic_DNA"/>
</dbReference>
<dbReference type="GO" id="GO:0051983">
    <property type="term" value="P:regulation of chromosome segregation"/>
    <property type="evidence" value="ECO:0007669"/>
    <property type="project" value="InterPro"/>
</dbReference>
<dbReference type="PANTHER" id="PTHR35730:SF2">
    <property type="entry name" value="KINETOCHORE PROTEIN SPC24 HOMOLOG-RELATED"/>
    <property type="match status" value="1"/>
</dbReference>
<dbReference type="Proteomes" id="UP001408789">
    <property type="component" value="Unassembled WGS sequence"/>
</dbReference>
<gene>
    <name evidence="1" type="ORF">SSX86_018119</name>
</gene>
<dbReference type="InterPro" id="IPR044951">
    <property type="entry name" value="SPC24-like"/>
</dbReference>
<protein>
    <submittedName>
        <fullName evidence="1">Uncharacterized protein</fullName>
    </submittedName>
</protein>
<dbReference type="PANTHER" id="PTHR35730">
    <property type="entry name" value="KINETOCHORE PROTEIN SPC24 HOMOLOG-RELATED"/>
    <property type="match status" value="1"/>
</dbReference>
<organism evidence="1 2">
    <name type="scientific">Deinandra increscens subsp. villosa</name>
    <dbReference type="NCBI Taxonomy" id="3103831"/>
    <lineage>
        <taxon>Eukaryota</taxon>
        <taxon>Viridiplantae</taxon>
        <taxon>Streptophyta</taxon>
        <taxon>Embryophyta</taxon>
        <taxon>Tracheophyta</taxon>
        <taxon>Spermatophyta</taxon>
        <taxon>Magnoliopsida</taxon>
        <taxon>eudicotyledons</taxon>
        <taxon>Gunneridae</taxon>
        <taxon>Pentapetalae</taxon>
        <taxon>asterids</taxon>
        <taxon>campanulids</taxon>
        <taxon>Asterales</taxon>
        <taxon>Asteraceae</taxon>
        <taxon>Asteroideae</taxon>
        <taxon>Heliantheae alliance</taxon>
        <taxon>Madieae</taxon>
        <taxon>Madiinae</taxon>
        <taxon>Deinandra</taxon>
    </lineage>
</organism>
<comment type="caution">
    <text evidence="1">The sequence shown here is derived from an EMBL/GenBank/DDBJ whole genome shotgun (WGS) entry which is preliminary data.</text>
</comment>
<reference evidence="1 2" key="1">
    <citation type="submission" date="2024-04" db="EMBL/GenBank/DDBJ databases">
        <title>The reference genome of an endangered Asteraceae, Deinandra increscens subsp. villosa, native to the Central Coast of California.</title>
        <authorList>
            <person name="Guilliams M."/>
            <person name="Hasenstab-Lehman K."/>
            <person name="Meyer R."/>
            <person name="Mcevoy S."/>
        </authorList>
    </citation>
    <scope>NUCLEOTIDE SEQUENCE [LARGE SCALE GENOMIC DNA]</scope>
    <source>
        <tissue evidence="1">Leaf</tissue>
    </source>
</reference>
<keyword evidence="2" id="KW-1185">Reference proteome</keyword>
<sequence>MMATKMADNSRNFDVEKLVSYGDDLVQLLENEKEINYLKHCVDQLDRFRSRICSDHAGVQSSLEGYKKKIDMCKQKTEAIKAEIASDAEIHLLQKELDDEIQRETLLQEDLR</sequence>